<reference evidence="2 3" key="1">
    <citation type="journal article" date="2015" name="Nat. Commun.">
        <title>Outbred genome sequencing and CRISPR/Cas9 gene editing in butterflies.</title>
        <authorList>
            <person name="Li X."/>
            <person name="Fan D."/>
            <person name="Zhang W."/>
            <person name="Liu G."/>
            <person name="Zhang L."/>
            <person name="Zhao L."/>
            <person name="Fang X."/>
            <person name="Chen L."/>
            <person name="Dong Y."/>
            <person name="Chen Y."/>
            <person name="Ding Y."/>
            <person name="Zhao R."/>
            <person name="Feng M."/>
            <person name="Zhu Y."/>
            <person name="Feng Y."/>
            <person name="Jiang X."/>
            <person name="Zhu D."/>
            <person name="Xiang H."/>
            <person name="Feng X."/>
            <person name="Li S."/>
            <person name="Wang J."/>
            <person name="Zhang G."/>
            <person name="Kronforst M.R."/>
            <person name="Wang W."/>
        </authorList>
    </citation>
    <scope>NUCLEOTIDE SEQUENCE [LARGE SCALE GENOMIC DNA]</scope>
    <source>
        <strain evidence="2">Ya'a_city_454_Px</strain>
        <tissue evidence="2">Whole body</tissue>
    </source>
</reference>
<dbReference type="EMBL" id="KQ459302">
    <property type="protein sequence ID" value="KPJ01824.1"/>
    <property type="molecule type" value="Genomic_DNA"/>
</dbReference>
<keyword evidence="3" id="KW-1185">Reference proteome</keyword>
<evidence type="ECO:0000313" key="2">
    <source>
        <dbReference type="EMBL" id="KPJ01824.1"/>
    </source>
</evidence>
<proteinExistence type="predicted"/>
<accession>A0A194Q8U5</accession>
<feature type="compositionally biased region" description="Polar residues" evidence="1">
    <location>
        <begin position="55"/>
        <end position="66"/>
    </location>
</feature>
<evidence type="ECO:0000256" key="1">
    <source>
        <dbReference type="SAM" id="MobiDB-lite"/>
    </source>
</evidence>
<evidence type="ECO:0000313" key="3">
    <source>
        <dbReference type="Proteomes" id="UP000053268"/>
    </source>
</evidence>
<sequence length="66" mass="6788">MASDNDKSSGNQNSDGSLKSNKKLDSSGNIGQTEDKPIQGVQAVGKGGRHLSLPIETSATNGDLCE</sequence>
<feature type="compositionally biased region" description="Polar residues" evidence="1">
    <location>
        <begin position="8"/>
        <end position="19"/>
    </location>
</feature>
<feature type="region of interest" description="Disordered" evidence="1">
    <location>
        <begin position="1"/>
        <end position="66"/>
    </location>
</feature>
<dbReference type="Proteomes" id="UP000053268">
    <property type="component" value="Unassembled WGS sequence"/>
</dbReference>
<protein>
    <submittedName>
        <fullName evidence="2">Uncharacterized protein</fullName>
    </submittedName>
</protein>
<name>A0A194Q8U5_PAPXU</name>
<gene>
    <name evidence="2" type="ORF">RR46_06120</name>
</gene>
<organism evidence="2 3">
    <name type="scientific">Papilio xuthus</name>
    <name type="common">Asian swallowtail butterfly</name>
    <dbReference type="NCBI Taxonomy" id="66420"/>
    <lineage>
        <taxon>Eukaryota</taxon>
        <taxon>Metazoa</taxon>
        <taxon>Ecdysozoa</taxon>
        <taxon>Arthropoda</taxon>
        <taxon>Hexapoda</taxon>
        <taxon>Insecta</taxon>
        <taxon>Pterygota</taxon>
        <taxon>Neoptera</taxon>
        <taxon>Endopterygota</taxon>
        <taxon>Lepidoptera</taxon>
        <taxon>Glossata</taxon>
        <taxon>Ditrysia</taxon>
        <taxon>Papilionoidea</taxon>
        <taxon>Papilionidae</taxon>
        <taxon>Papilioninae</taxon>
        <taxon>Papilio</taxon>
    </lineage>
</organism>
<dbReference type="AlphaFoldDB" id="A0A194Q8U5"/>